<dbReference type="PROSITE" id="PS00150">
    <property type="entry name" value="ACYLPHOSPHATASE_1"/>
    <property type="match status" value="1"/>
</dbReference>
<accession>A0A2S0KFA2</accession>
<evidence type="ECO:0000313" key="10">
    <source>
        <dbReference type="Proteomes" id="UP000239814"/>
    </source>
</evidence>
<dbReference type="GO" id="GO:0003998">
    <property type="term" value="F:acylphosphatase activity"/>
    <property type="evidence" value="ECO:0007669"/>
    <property type="project" value="UniProtKB-EC"/>
</dbReference>
<dbReference type="InterPro" id="IPR036046">
    <property type="entry name" value="Acylphosphatase-like_dom_sf"/>
</dbReference>
<reference evidence="9 10" key="1">
    <citation type="submission" date="2018-03" db="EMBL/GenBank/DDBJ databases">
        <title>Characteristics and genome of n-alkane degrading marine bacteria Gordonia iterans isolated from crude oil contaminated in Tae-an, South Korea.</title>
        <authorList>
            <person name="Lee S.-S."/>
            <person name="Kim H."/>
        </authorList>
    </citation>
    <scope>NUCLEOTIDE SEQUENCE [LARGE SCALE GENOMIC DNA]</scope>
    <source>
        <strain evidence="9 10">Co17</strain>
    </source>
</reference>
<protein>
    <recommendedName>
        <fullName evidence="3 5">Acylphosphatase</fullName>
        <ecNumber evidence="2 5">3.6.1.7</ecNumber>
    </recommendedName>
</protein>
<dbReference type="AlphaFoldDB" id="A0A2S0KFA2"/>
<comment type="catalytic activity">
    <reaction evidence="4 5 6">
        <text>an acyl phosphate + H2O = a carboxylate + phosphate + H(+)</text>
        <dbReference type="Rhea" id="RHEA:14965"/>
        <dbReference type="ChEBI" id="CHEBI:15377"/>
        <dbReference type="ChEBI" id="CHEBI:15378"/>
        <dbReference type="ChEBI" id="CHEBI:29067"/>
        <dbReference type="ChEBI" id="CHEBI:43474"/>
        <dbReference type="ChEBI" id="CHEBI:59918"/>
        <dbReference type="EC" id="3.6.1.7"/>
    </reaction>
</comment>
<evidence type="ECO:0000259" key="8">
    <source>
        <dbReference type="PROSITE" id="PS51160"/>
    </source>
</evidence>
<keyword evidence="10" id="KW-1185">Reference proteome</keyword>
<dbReference type="PROSITE" id="PS51160">
    <property type="entry name" value="ACYLPHOSPHATASE_3"/>
    <property type="match status" value="1"/>
</dbReference>
<proteinExistence type="inferred from homology"/>
<dbReference type="EMBL" id="CP027433">
    <property type="protein sequence ID" value="AVM00367.1"/>
    <property type="molecule type" value="Genomic_DNA"/>
</dbReference>
<feature type="domain" description="Acylphosphatase-like" evidence="8">
    <location>
        <begin position="3"/>
        <end position="89"/>
    </location>
</feature>
<feature type="active site" evidence="5">
    <location>
        <position position="36"/>
    </location>
</feature>
<name>A0A2S0KFA2_9ACTN</name>
<feature type="active site" evidence="5">
    <location>
        <position position="18"/>
    </location>
</feature>
<dbReference type="Pfam" id="PF00708">
    <property type="entry name" value="Acylphosphatase"/>
    <property type="match status" value="1"/>
</dbReference>
<dbReference type="Proteomes" id="UP000239814">
    <property type="component" value="Chromosome"/>
</dbReference>
<keyword evidence="5 6" id="KW-0378">Hydrolase</keyword>
<dbReference type="PANTHER" id="PTHR47268:SF4">
    <property type="entry name" value="ACYLPHOSPHATASE"/>
    <property type="match status" value="1"/>
</dbReference>
<dbReference type="NCBIfam" id="NF010997">
    <property type="entry name" value="PRK14422.1"/>
    <property type="match status" value="1"/>
</dbReference>
<organism evidence="9 10">
    <name type="scientific">Gordonia iterans</name>
    <dbReference type="NCBI Taxonomy" id="1004901"/>
    <lineage>
        <taxon>Bacteria</taxon>
        <taxon>Bacillati</taxon>
        <taxon>Actinomycetota</taxon>
        <taxon>Actinomycetes</taxon>
        <taxon>Mycobacteriales</taxon>
        <taxon>Gordoniaceae</taxon>
        <taxon>Gordonia</taxon>
    </lineage>
</organism>
<evidence type="ECO:0000256" key="4">
    <source>
        <dbReference type="ARBA" id="ARBA00047645"/>
    </source>
</evidence>
<evidence type="ECO:0000313" key="9">
    <source>
        <dbReference type="EMBL" id="AVM00367.1"/>
    </source>
</evidence>
<evidence type="ECO:0000256" key="6">
    <source>
        <dbReference type="RuleBase" id="RU000553"/>
    </source>
</evidence>
<evidence type="ECO:0000256" key="5">
    <source>
        <dbReference type="PROSITE-ProRule" id="PRU00520"/>
    </source>
</evidence>
<dbReference type="InterPro" id="IPR001792">
    <property type="entry name" value="Acylphosphatase-like_dom"/>
</dbReference>
<dbReference type="KEGG" id="git:C6V83_08870"/>
<dbReference type="OrthoDB" id="3182027at2"/>
<dbReference type="InterPro" id="IPR017968">
    <property type="entry name" value="Acylphosphatase_CS"/>
</dbReference>
<evidence type="ECO:0000256" key="7">
    <source>
        <dbReference type="RuleBase" id="RU004168"/>
    </source>
</evidence>
<sequence>MERLTAYVHGMVQGVGFRWWTRSRALELGLTGYAKNLADGRVLVVAEGPRPALDSLLAALRSGKTAGSVDLVVESFGPARGDQSGFHER</sequence>
<evidence type="ECO:0000256" key="3">
    <source>
        <dbReference type="ARBA" id="ARBA00015991"/>
    </source>
</evidence>
<dbReference type="SUPFAM" id="SSF54975">
    <property type="entry name" value="Acylphosphatase/BLUF domain-like"/>
    <property type="match status" value="1"/>
</dbReference>
<gene>
    <name evidence="9" type="ORF">C6V83_08870</name>
</gene>
<dbReference type="PANTHER" id="PTHR47268">
    <property type="entry name" value="ACYLPHOSPHATASE"/>
    <property type="match status" value="1"/>
</dbReference>
<dbReference type="Gene3D" id="3.30.70.100">
    <property type="match status" value="1"/>
</dbReference>
<dbReference type="PROSITE" id="PS00151">
    <property type="entry name" value="ACYLPHOSPHATASE_2"/>
    <property type="match status" value="1"/>
</dbReference>
<evidence type="ECO:0000256" key="1">
    <source>
        <dbReference type="ARBA" id="ARBA00005614"/>
    </source>
</evidence>
<dbReference type="InterPro" id="IPR020456">
    <property type="entry name" value="Acylphosphatase"/>
</dbReference>
<dbReference type="EC" id="3.6.1.7" evidence="2 5"/>
<evidence type="ECO:0000256" key="2">
    <source>
        <dbReference type="ARBA" id="ARBA00012150"/>
    </source>
</evidence>
<comment type="similarity">
    <text evidence="1 7">Belongs to the acylphosphatase family.</text>
</comment>
<dbReference type="RefSeq" id="WP_105942095.1">
    <property type="nucleotide sequence ID" value="NZ_CP027433.1"/>
</dbReference>